<keyword evidence="1 9" id="KW-0963">Cytoplasm</keyword>
<feature type="binding site" evidence="12">
    <location>
        <position position="487"/>
    </location>
    <ligand>
        <name>Ca(2+)</name>
        <dbReference type="ChEBI" id="CHEBI:29108"/>
    </ligand>
</feature>
<evidence type="ECO:0000313" key="16">
    <source>
        <dbReference type="Proteomes" id="UP000230611"/>
    </source>
</evidence>
<evidence type="ECO:0000256" key="10">
    <source>
        <dbReference type="PIRSR" id="PIRSR004803-1"/>
    </source>
</evidence>
<name>A0A2M8AGE5_9BACT</name>
<accession>A0A2M8AGE5</accession>
<evidence type="ECO:0000256" key="3">
    <source>
        <dbReference type="ARBA" id="ARBA00022723"/>
    </source>
</evidence>
<evidence type="ECO:0000256" key="1">
    <source>
        <dbReference type="ARBA" id="ARBA00022490"/>
    </source>
</evidence>
<evidence type="ECO:0000256" key="5">
    <source>
        <dbReference type="ARBA" id="ARBA00022801"/>
    </source>
</evidence>
<dbReference type="Pfam" id="PF07521">
    <property type="entry name" value="RMMBL"/>
    <property type="match status" value="1"/>
</dbReference>
<feature type="region of interest" description="Disordered" evidence="13">
    <location>
        <begin position="1"/>
        <end position="24"/>
    </location>
</feature>
<comment type="cofactor">
    <cofactor evidence="12">
        <name>Ca(2+)</name>
        <dbReference type="ChEBI" id="CHEBI:29108"/>
    </cofactor>
    <text evidence="12">Binds 1 Ca(2+) cation per subunit. Seen in 1 crystal structure, it is not clear if it is physiologically important.</text>
</comment>
<dbReference type="Pfam" id="PF00753">
    <property type="entry name" value="Lactamase_B"/>
    <property type="match status" value="1"/>
</dbReference>
<evidence type="ECO:0000313" key="15">
    <source>
        <dbReference type="EMBL" id="PJB16616.1"/>
    </source>
</evidence>
<dbReference type="GO" id="GO:0006364">
    <property type="term" value="P:rRNA processing"/>
    <property type="evidence" value="ECO:0007669"/>
    <property type="project" value="UniProtKB-UniRule"/>
</dbReference>
<dbReference type="GO" id="GO:0008270">
    <property type="term" value="F:zinc ion binding"/>
    <property type="evidence" value="ECO:0007669"/>
    <property type="project" value="InterPro"/>
</dbReference>
<sequence>MITKYKTRARRYVSPSGRTSSGPSVKRYAIMPERETNPIGSGKLRVIVLGGLEEVGRNMTLFEYNKEVIIIDMGLQFPEEDMPGIDYIIPDVTYLEGKENWVKGVIISHGHYDHIGAIPHLIGKIGNPPMFMGKLTAGLVRKRSKEFVKCPKLAITEIDETRRLQLGKYFQVEFLRVNHSIPDCFAVIIYTPLGMIIHTGDFKIDYSPVNDKPADLNRIAQIGGRGVKLLLADSTDSTQPGYQISESSIGDEMSRLFEKLTGRIIISTFASQLSRIQKIFDLAEKFGRKIYLQGRSMNDNVEIAQQIGYLKFNPKILATDHELIRLPDDKIIILGTGAQGENNAFLMKVVNGEHRQINLRRGDTVIFSSSVIPGNERTIQNLKDMMVRQGAKVIHYEMMDVHAGGHAMQEDLKLMMRLLKPEYFMPIEGNHYMLQAHAELAEQVGLDKNKIFVADNGQVVEFSRNQQGVVSGRMTNEKVPTNYIMVDGLGVGDVSNIVLRDRRVMSADGMIVIIATIDSKTGEPIGNPDIISRGFVYMKENKELIQKTRMKVKKIVKDRAPKTPVDDDYIKNKIRNDIGQFLFSQTKRRPMVLPVVIKV</sequence>
<dbReference type="Gene3D" id="3.60.15.10">
    <property type="entry name" value="Ribonuclease Z/Hydroxyacylglutathione hydrolase-like"/>
    <property type="match status" value="1"/>
</dbReference>
<dbReference type="PANTHER" id="PTHR43694:SF1">
    <property type="entry name" value="RIBONUCLEASE J"/>
    <property type="match status" value="1"/>
</dbReference>
<evidence type="ECO:0000256" key="7">
    <source>
        <dbReference type="ARBA" id="ARBA00022839"/>
    </source>
</evidence>
<dbReference type="Gene3D" id="3.40.50.10710">
    <property type="entry name" value="Metallo-hydrolase/oxidoreductase"/>
    <property type="match status" value="1"/>
</dbReference>
<dbReference type="EMBL" id="PFUO01000097">
    <property type="protein sequence ID" value="PJB16616.1"/>
    <property type="molecule type" value="Genomic_DNA"/>
</dbReference>
<dbReference type="InterPro" id="IPR030854">
    <property type="entry name" value="RNase_J_bac"/>
</dbReference>
<comment type="caution">
    <text evidence="15">The sequence shown here is derived from an EMBL/GenBank/DDBJ whole genome shotgun (WGS) entry which is preliminary data.</text>
</comment>
<feature type="binding site" evidence="12">
    <location>
        <position position="86"/>
    </location>
    <ligand>
        <name>Ca(2+)</name>
        <dbReference type="ChEBI" id="CHEBI:29108"/>
    </ligand>
</feature>
<comment type="subunit">
    <text evidence="9">Homodimer, may be a subunit of the RNA degradosome.</text>
</comment>
<feature type="binding site" evidence="12">
    <location>
        <position position="114"/>
    </location>
    <ligand>
        <name>Zn(2+)</name>
        <dbReference type="ChEBI" id="CHEBI:29105"/>
        <label>1</label>
        <note>catalytic</note>
    </ligand>
</feature>
<feature type="binding site" evidence="12">
    <location>
        <position position="179"/>
    </location>
    <ligand>
        <name>Zn(2+)</name>
        <dbReference type="ChEBI" id="CHEBI:29105"/>
        <label>1</label>
        <note>catalytic</note>
    </ligand>
</feature>
<dbReference type="PIRSF" id="PIRSF004803">
    <property type="entry name" value="RnjA"/>
    <property type="match status" value="1"/>
</dbReference>
<dbReference type="InterPro" id="IPR055132">
    <property type="entry name" value="RNase_J_b_CASP"/>
</dbReference>
<feature type="domain" description="Metallo-beta-lactamase" evidence="14">
    <location>
        <begin position="56"/>
        <end position="234"/>
    </location>
</feature>
<dbReference type="CDD" id="cd07714">
    <property type="entry name" value="RNaseJ_MBL-fold"/>
    <property type="match status" value="1"/>
</dbReference>
<feature type="binding site" evidence="12">
    <location>
        <position position="111"/>
    </location>
    <ligand>
        <name>Zn(2+)</name>
        <dbReference type="ChEBI" id="CHEBI:29105"/>
        <label>1</label>
        <note>catalytic</note>
    </ligand>
</feature>
<gene>
    <name evidence="9" type="primary">rnj</name>
    <name evidence="15" type="ORF">CO116_02070</name>
</gene>
<comment type="subcellular location">
    <subcellularLocation>
        <location evidence="9">Cytoplasm</location>
    </subcellularLocation>
</comment>
<evidence type="ECO:0000256" key="11">
    <source>
        <dbReference type="PIRSR" id="PIRSR004803-2"/>
    </source>
</evidence>
<dbReference type="InterPro" id="IPR036866">
    <property type="entry name" value="RibonucZ/Hydroxyglut_hydro"/>
</dbReference>
<keyword evidence="9" id="KW-0698">rRNA processing</keyword>
<dbReference type="SUPFAM" id="SSF56281">
    <property type="entry name" value="Metallo-hydrolase/oxidoreductase"/>
    <property type="match status" value="1"/>
</dbReference>
<evidence type="ECO:0000256" key="8">
    <source>
        <dbReference type="ARBA" id="ARBA00022884"/>
    </source>
</evidence>
<evidence type="ECO:0000256" key="9">
    <source>
        <dbReference type="HAMAP-Rule" id="MF_01491"/>
    </source>
</evidence>
<evidence type="ECO:0000256" key="6">
    <source>
        <dbReference type="ARBA" id="ARBA00022833"/>
    </source>
</evidence>
<dbReference type="PANTHER" id="PTHR43694">
    <property type="entry name" value="RIBONUCLEASE J"/>
    <property type="match status" value="1"/>
</dbReference>
<dbReference type="GO" id="GO:0003723">
    <property type="term" value="F:RNA binding"/>
    <property type="evidence" value="ECO:0007669"/>
    <property type="project" value="UniProtKB-UniRule"/>
</dbReference>
<keyword evidence="2 9" id="KW-0540">Nuclease</keyword>
<comment type="cofactor">
    <cofactor evidence="12">
        <name>Zn(2+)</name>
        <dbReference type="ChEBI" id="CHEBI:29105"/>
    </cofactor>
    <text evidence="12">Binds 2 Zn(2+) ions per subunit. It is not clear if Zn(2+) or Mg(2+) is physiologically important.</text>
</comment>
<proteinExistence type="inferred from homology"/>
<feature type="compositionally biased region" description="Basic residues" evidence="13">
    <location>
        <begin position="1"/>
        <end position="11"/>
    </location>
</feature>
<dbReference type="InterPro" id="IPR011108">
    <property type="entry name" value="RMMBL"/>
</dbReference>
<feature type="binding site" evidence="12">
    <location>
        <position position="113"/>
    </location>
    <ligand>
        <name>Zn(2+)</name>
        <dbReference type="ChEBI" id="CHEBI:29105"/>
        <label>1</label>
        <note>catalytic</note>
    </ligand>
</feature>
<comment type="caution">
    <text evidence="9">Lacks conserved residue(s) required for the propagation of feature annotation.</text>
</comment>
<dbReference type="Pfam" id="PF22505">
    <property type="entry name" value="RNase_J_b_CASP"/>
    <property type="match status" value="1"/>
</dbReference>
<reference evidence="16" key="1">
    <citation type="submission" date="2017-09" db="EMBL/GenBank/DDBJ databases">
        <title>Depth-based differentiation of microbial function through sediment-hosted aquifers and enrichment of novel symbionts in the deep terrestrial subsurface.</title>
        <authorList>
            <person name="Probst A.J."/>
            <person name="Ladd B."/>
            <person name="Jarett J.K."/>
            <person name="Geller-Mcgrath D.E."/>
            <person name="Sieber C.M.K."/>
            <person name="Emerson J.B."/>
            <person name="Anantharaman K."/>
            <person name="Thomas B.C."/>
            <person name="Malmstrom R."/>
            <person name="Stieglmeier M."/>
            <person name="Klingl A."/>
            <person name="Woyke T."/>
            <person name="Ryan C.M."/>
            <person name="Banfield J.F."/>
        </authorList>
    </citation>
    <scope>NUCLEOTIDE SEQUENCE [LARGE SCALE GENOMIC DNA]</scope>
</reference>
<dbReference type="NCBIfam" id="TIGR00649">
    <property type="entry name" value="MG423"/>
    <property type="match status" value="1"/>
</dbReference>
<evidence type="ECO:0000259" key="14">
    <source>
        <dbReference type="SMART" id="SM00849"/>
    </source>
</evidence>
<dbReference type="EC" id="3.1.-.-" evidence="9"/>
<dbReference type="InterPro" id="IPR004613">
    <property type="entry name" value="RNase_J"/>
</dbReference>
<dbReference type="HAMAP" id="MF_01491">
    <property type="entry name" value="RNase_J_bact"/>
    <property type="match status" value="1"/>
</dbReference>
<feature type="active site" description="Proton donor" evidence="10">
    <location>
        <position position="233"/>
    </location>
</feature>
<keyword evidence="6 12" id="KW-0862">Zinc</keyword>
<keyword evidence="12" id="KW-0106">Calcium</keyword>
<organism evidence="15 16">
    <name type="scientific">Candidatus Falkowbacteria bacterium CG_4_9_14_3_um_filter_38_19</name>
    <dbReference type="NCBI Taxonomy" id="1974559"/>
    <lineage>
        <taxon>Bacteria</taxon>
        <taxon>Candidatus Falkowiibacteriota</taxon>
    </lineage>
</organism>
<dbReference type="Proteomes" id="UP000230611">
    <property type="component" value="Unassembled WGS sequence"/>
</dbReference>
<dbReference type="AlphaFoldDB" id="A0A2M8AGE5"/>
<feature type="binding site" evidence="12">
    <location>
        <position position="201"/>
    </location>
    <ligand>
        <name>Zn(2+)</name>
        <dbReference type="ChEBI" id="CHEBI:29105"/>
        <label>1</label>
        <note>catalytic</note>
    </ligand>
</feature>
<dbReference type="Gene3D" id="3.10.20.580">
    <property type="match status" value="1"/>
</dbReference>
<feature type="active site" description="Proton acceptor" evidence="10">
    <location>
        <position position="406"/>
    </location>
</feature>
<comment type="function">
    <text evidence="9">An RNase that has 5'-3' exonuclease and possibly endonuclease activity. Involved in maturation of rRNA and in some organisms also mRNA maturation and/or decay.</text>
</comment>
<protein>
    <recommendedName>
        <fullName evidence="9">Ribonuclease J</fullName>
        <shortName evidence="9">RNase J</shortName>
        <ecNumber evidence="9">3.1.-.-</ecNumber>
    </recommendedName>
</protein>
<evidence type="ECO:0000256" key="13">
    <source>
        <dbReference type="SAM" id="MobiDB-lite"/>
    </source>
</evidence>
<feature type="binding site" evidence="12">
    <location>
        <position position="84"/>
    </location>
    <ligand>
        <name>Ca(2+)</name>
        <dbReference type="ChEBI" id="CHEBI:29108"/>
    </ligand>
</feature>
<keyword evidence="8 9" id="KW-0694">RNA-binding</keyword>
<evidence type="ECO:0000256" key="2">
    <source>
        <dbReference type="ARBA" id="ARBA00022722"/>
    </source>
</evidence>
<feature type="binding site" evidence="12">
    <location>
        <position position="109"/>
    </location>
    <ligand>
        <name>Zn(2+)</name>
        <dbReference type="ChEBI" id="CHEBI:29105"/>
        <label>1</label>
        <note>catalytic</note>
    </ligand>
</feature>
<feature type="binding site" evidence="11">
    <location>
        <begin position="402"/>
        <end position="406"/>
    </location>
    <ligand>
        <name>substrate</name>
    </ligand>
</feature>
<dbReference type="InterPro" id="IPR041636">
    <property type="entry name" value="RNase_J_C"/>
</dbReference>
<dbReference type="Pfam" id="PF17770">
    <property type="entry name" value="RNase_J_C"/>
    <property type="match status" value="1"/>
</dbReference>
<dbReference type="InterPro" id="IPR042173">
    <property type="entry name" value="RNase_J_2"/>
</dbReference>
<keyword evidence="5 9" id="KW-0378">Hydrolase</keyword>
<keyword evidence="3 12" id="KW-0479">Metal-binding</keyword>
<dbReference type="GO" id="GO:0004534">
    <property type="term" value="F:5'-3' RNA exonuclease activity"/>
    <property type="evidence" value="ECO:0007669"/>
    <property type="project" value="UniProtKB-UniRule"/>
</dbReference>
<keyword evidence="4 9" id="KW-0255">Endonuclease</keyword>
<dbReference type="GO" id="GO:0005737">
    <property type="term" value="C:cytoplasm"/>
    <property type="evidence" value="ECO:0007669"/>
    <property type="project" value="UniProtKB-SubCell"/>
</dbReference>
<dbReference type="GO" id="GO:0004521">
    <property type="term" value="F:RNA endonuclease activity"/>
    <property type="evidence" value="ECO:0007669"/>
    <property type="project" value="UniProtKB-UniRule"/>
</dbReference>
<keyword evidence="7 9" id="KW-0269">Exonuclease</keyword>
<dbReference type="InterPro" id="IPR001279">
    <property type="entry name" value="Metallo-B-lactamas"/>
</dbReference>
<dbReference type="SMART" id="SM00849">
    <property type="entry name" value="Lactamase_B"/>
    <property type="match status" value="1"/>
</dbReference>
<comment type="similarity">
    <text evidence="9">Belongs to the metallo-beta-lactamase superfamily. RNA-metabolizing metallo-beta-lactamase-like family. Bacterial RNase J subfamily.</text>
</comment>
<evidence type="ECO:0000256" key="4">
    <source>
        <dbReference type="ARBA" id="ARBA00022759"/>
    </source>
</evidence>
<evidence type="ECO:0000256" key="12">
    <source>
        <dbReference type="PIRSR" id="PIRSR004803-3"/>
    </source>
</evidence>